<keyword evidence="6" id="KW-1185">Reference proteome</keyword>
<dbReference type="PANTHER" id="PTHR37984">
    <property type="entry name" value="PROTEIN CBG26694"/>
    <property type="match status" value="1"/>
</dbReference>
<evidence type="ECO:0000256" key="2">
    <source>
        <dbReference type="ARBA" id="ARBA00023268"/>
    </source>
</evidence>
<dbReference type="EC" id="2.7.7.49" evidence="1"/>
<dbReference type="CDD" id="cd01647">
    <property type="entry name" value="RT_LTR"/>
    <property type="match status" value="1"/>
</dbReference>
<dbReference type="InterPro" id="IPR043128">
    <property type="entry name" value="Rev_trsase/Diguanyl_cyclase"/>
</dbReference>
<dbReference type="InterPro" id="IPR043502">
    <property type="entry name" value="DNA/RNA_pol_sf"/>
</dbReference>
<name>A0A6H5J3L0_9HYME</name>
<gene>
    <name evidence="5" type="ORF">TBRA_LOCUS15834</name>
</gene>
<evidence type="ECO:0000313" key="6">
    <source>
        <dbReference type="Proteomes" id="UP000479190"/>
    </source>
</evidence>
<accession>A0A6H5J3L0</accession>
<evidence type="ECO:0000256" key="1">
    <source>
        <dbReference type="ARBA" id="ARBA00012493"/>
    </source>
</evidence>
<evidence type="ECO:0000313" key="5">
    <source>
        <dbReference type="EMBL" id="CAB0044246.1"/>
    </source>
</evidence>
<dbReference type="OrthoDB" id="7698356at2759"/>
<dbReference type="PANTHER" id="PTHR37984:SF5">
    <property type="entry name" value="PROTEIN NYNRIN-LIKE"/>
    <property type="match status" value="1"/>
</dbReference>
<dbReference type="InterPro" id="IPR000477">
    <property type="entry name" value="RT_dom"/>
</dbReference>
<sequence>MYPLPIIEDLLQESPGNVFSTVDLQKAFYQIPVAEEDIEKTAVTTPFGLFEFLGTSLGLRNSAQSMQRTMNHILRNLPFAKAYIDDIFVASSSHEEHLAHLRQLFTTLREANLKLNEQKCTFGRREVLYLGFQVTPDGFSPPDAKIQAIEKYAKPTDATELRRFLGMLNYYRQCMPSAAKIQAPLHELLKGLKNKRSKLKWTSAANEAFDKCKESIVKAACTTFLRPNAPLALRTDASDEAIGAALEQQDADGIWQPLGFFSKKLDSTQRRYSTYDRELLAITMTAAASQKSQLTARDNETPSPPGEAQELPEVATITMPSRLSPAIIAAAQEEDEELTDAQAQPSFNLQQIVLDGYEIWCDVAHGSVRPYLPARLRRAAYEIKHLPAHPGVKATARAVAESFVWPGVRKEVSSWTRCCNACQLSKVSRHNRSALGRFTEPDKVRTHPHRPDQAATRQ</sequence>
<dbReference type="InterPro" id="IPR041577">
    <property type="entry name" value="RT_RNaseH_2"/>
</dbReference>
<reference evidence="5 6" key="1">
    <citation type="submission" date="2020-02" db="EMBL/GenBank/DDBJ databases">
        <authorList>
            <person name="Ferguson B K."/>
        </authorList>
    </citation>
    <scope>NUCLEOTIDE SEQUENCE [LARGE SCALE GENOMIC DNA]</scope>
</reference>
<feature type="region of interest" description="Disordered" evidence="3">
    <location>
        <begin position="290"/>
        <end position="309"/>
    </location>
</feature>
<dbReference type="Proteomes" id="UP000479190">
    <property type="component" value="Unassembled WGS sequence"/>
</dbReference>
<dbReference type="InterPro" id="IPR041588">
    <property type="entry name" value="Integrase_H2C2"/>
</dbReference>
<dbReference type="PROSITE" id="PS50878">
    <property type="entry name" value="RT_POL"/>
    <property type="match status" value="1"/>
</dbReference>
<keyword evidence="2" id="KW-0511">Multifunctional enzyme</keyword>
<dbReference type="SUPFAM" id="SSF56672">
    <property type="entry name" value="DNA/RNA polymerases"/>
    <property type="match status" value="1"/>
</dbReference>
<evidence type="ECO:0000259" key="4">
    <source>
        <dbReference type="PROSITE" id="PS50878"/>
    </source>
</evidence>
<protein>
    <recommendedName>
        <fullName evidence="1">RNA-directed DNA polymerase</fullName>
        <ecNumber evidence="1">2.7.7.49</ecNumber>
    </recommendedName>
</protein>
<dbReference type="Gene3D" id="3.30.70.270">
    <property type="match status" value="2"/>
</dbReference>
<dbReference type="Gene3D" id="3.10.10.10">
    <property type="entry name" value="HIV Type 1 Reverse Transcriptase, subunit A, domain 1"/>
    <property type="match status" value="1"/>
</dbReference>
<dbReference type="Pfam" id="PF17919">
    <property type="entry name" value="RT_RNaseH_2"/>
    <property type="match status" value="1"/>
</dbReference>
<evidence type="ECO:0000256" key="3">
    <source>
        <dbReference type="SAM" id="MobiDB-lite"/>
    </source>
</evidence>
<feature type="domain" description="Reverse transcriptase" evidence="4">
    <location>
        <begin position="1"/>
        <end position="134"/>
    </location>
</feature>
<dbReference type="InterPro" id="IPR050951">
    <property type="entry name" value="Retrovirus_Pol_polyprotein"/>
</dbReference>
<dbReference type="FunFam" id="3.30.70.270:FF:000020">
    <property type="entry name" value="Transposon Tf2-6 polyprotein-like Protein"/>
    <property type="match status" value="1"/>
</dbReference>
<proteinExistence type="predicted"/>
<dbReference type="Gene3D" id="1.10.340.70">
    <property type="match status" value="1"/>
</dbReference>
<dbReference type="AlphaFoldDB" id="A0A6H5J3L0"/>
<dbReference type="EMBL" id="CADCXV010001416">
    <property type="protein sequence ID" value="CAB0044246.1"/>
    <property type="molecule type" value="Genomic_DNA"/>
</dbReference>
<dbReference type="Pfam" id="PF00078">
    <property type="entry name" value="RVT_1"/>
    <property type="match status" value="1"/>
</dbReference>
<dbReference type="GO" id="GO:0003964">
    <property type="term" value="F:RNA-directed DNA polymerase activity"/>
    <property type="evidence" value="ECO:0007669"/>
    <property type="project" value="UniProtKB-EC"/>
</dbReference>
<organism evidence="5 6">
    <name type="scientific">Trichogramma brassicae</name>
    <dbReference type="NCBI Taxonomy" id="86971"/>
    <lineage>
        <taxon>Eukaryota</taxon>
        <taxon>Metazoa</taxon>
        <taxon>Ecdysozoa</taxon>
        <taxon>Arthropoda</taxon>
        <taxon>Hexapoda</taxon>
        <taxon>Insecta</taxon>
        <taxon>Pterygota</taxon>
        <taxon>Neoptera</taxon>
        <taxon>Endopterygota</taxon>
        <taxon>Hymenoptera</taxon>
        <taxon>Apocrita</taxon>
        <taxon>Proctotrupomorpha</taxon>
        <taxon>Chalcidoidea</taxon>
        <taxon>Trichogrammatidae</taxon>
        <taxon>Trichogramma</taxon>
    </lineage>
</organism>
<dbReference type="Pfam" id="PF17921">
    <property type="entry name" value="Integrase_H2C2"/>
    <property type="match status" value="1"/>
</dbReference>
<feature type="compositionally biased region" description="Basic and acidic residues" evidence="3">
    <location>
        <begin position="439"/>
        <end position="452"/>
    </location>
</feature>
<feature type="region of interest" description="Disordered" evidence="3">
    <location>
        <begin position="435"/>
        <end position="458"/>
    </location>
</feature>